<dbReference type="AlphaFoldDB" id="A0A9D1G9E9"/>
<proteinExistence type="inferred from homology"/>
<protein>
    <recommendedName>
        <fullName evidence="2">Ribosome hibernation promoting factor</fullName>
        <shortName evidence="2">HPF</shortName>
    </recommendedName>
</protein>
<dbReference type="InterPro" id="IPR038416">
    <property type="entry name" value="Ribosom_S30AE_C_sf"/>
</dbReference>
<dbReference type="Gene3D" id="3.30.505.50">
    <property type="entry name" value="Sigma 54 modulation/S30EA ribosomal protein, C-terminal domain"/>
    <property type="match status" value="1"/>
</dbReference>
<evidence type="ECO:0000313" key="6">
    <source>
        <dbReference type="Proteomes" id="UP000886893"/>
    </source>
</evidence>
<comment type="caution">
    <text evidence="5">The sequence shown here is derived from an EMBL/GenBank/DDBJ whole genome shotgun (WGS) entry which is preliminary data.</text>
</comment>
<organism evidence="5 6">
    <name type="scientific">Candidatus Caccosoma faecigallinarum</name>
    <dbReference type="NCBI Taxonomy" id="2840720"/>
    <lineage>
        <taxon>Bacteria</taxon>
        <taxon>Bacillati</taxon>
        <taxon>Bacillota</taxon>
        <taxon>Bacillota incertae sedis</taxon>
        <taxon>Candidatus Caccosoma</taxon>
    </lineage>
</organism>
<evidence type="ECO:0000313" key="5">
    <source>
        <dbReference type="EMBL" id="HIT17942.1"/>
    </source>
</evidence>
<dbReference type="InterPro" id="IPR036567">
    <property type="entry name" value="RHF-like"/>
</dbReference>
<dbReference type="NCBIfam" id="TIGR00741">
    <property type="entry name" value="yfiA"/>
    <property type="match status" value="1"/>
</dbReference>
<dbReference type="Gene3D" id="3.30.160.100">
    <property type="entry name" value="Ribosome hibernation promotion factor-like"/>
    <property type="match status" value="1"/>
</dbReference>
<comment type="similarity">
    <text evidence="2">Belongs to the HPF/YfiA ribosome-associated protein family. Long HPF subfamily.</text>
</comment>
<dbReference type="Pfam" id="PF02482">
    <property type="entry name" value="Ribosomal_S30AE"/>
    <property type="match status" value="1"/>
</dbReference>
<dbReference type="InterPro" id="IPR032528">
    <property type="entry name" value="Ribosom_S30AE_C"/>
</dbReference>
<dbReference type="GO" id="GO:0045900">
    <property type="term" value="P:negative regulation of translational elongation"/>
    <property type="evidence" value="ECO:0007669"/>
    <property type="project" value="TreeGrafter"/>
</dbReference>
<dbReference type="CDD" id="cd00552">
    <property type="entry name" value="RaiA"/>
    <property type="match status" value="1"/>
</dbReference>
<feature type="coiled-coil region" evidence="3">
    <location>
        <begin position="73"/>
        <end position="100"/>
    </location>
</feature>
<evidence type="ECO:0000256" key="3">
    <source>
        <dbReference type="SAM" id="Coils"/>
    </source>
</evidence>
<dbReference type="SUPFAM" id="SSF69754">
    <property type="entry name" value="Ribosome binding protein Y (YfiA homologue)"/>
    <property type="match status" value="1"/>
</dbReference>
<dbReference type="GO" id="GO:0022627">
    <property type="term" value="C:cytosolic small ribosomal subunit"/>
    <property type="evidence" value="ECO:0007669"/>
    <property type="project" value="TreeGrafter"/>
</dbReference>
<evidence type="ECO:0000259" key="4">
    <source>
        <dbReference type="Pfam" id="PF16321"/>
    </source>
</evidence>
<evidence type="ECO:0000256" key="2">
    <source>
        <dbReference type="HAMAP-Rule" id="MF_00839"/>
    </source>
</evidence>
<comment type="subunit">
    <text evidence="2">Interacts with 100S ribosomes.</text>
</comment>
<dbReference type="PANTHER" id="PTHR33231:SF1">
    <property type="entry name" value="30S RIBOSOMAL PROTEIN"/>
    <property type="match status" value="1"/>
</dbReference>
<dbReference type="HAMAP" id="MF_00839">
    <property type="entry name" value="HPF"/>
    <property type="match status" value="1"/>
</dbReference>
<dbReference type="EMBL" id="DVKI01000193">
    <property type="protein sequence ID" value="HIT17942.1"/>
    <property type="molecule type" value="Genomic_DNA"/>
</dbReference>
<gene>
    <name evidence="5" type="primary">raiA</name>
    <name evidence="2" type="synonym">hpf</name>
    <name evidence="5" type="ORF">IAD04_06205</name>
</gene>
<name>A0A9D1G9E9_9FIRM</name>
<dbReference type="Proteomes" id="UP000886893">
    <property type="component" value="Unassembled WGS sequence"/>
</dbReference>
<comment type="subcellular location">
    <subcellularLocation>
        <location evidence="2">Cytoplasm</location>
    </subcellularLocation>
</comment>
<dbReference type="GO" id="GO:0043024">
    <property type="term" value="F:ribosomal small subunit binding"/>
    <property type="evidence" value="ECO:0007669"/>
    <property type="project" value="TreeGrafter"/>
</dbReference>
<evidence type="ECO:0000256" key="1">
    <source>
        <dbReference type="ARBA" id="ARBA00022845"/>
    </source>
</evidence>
<keyword evidence="1 2" id="KW-0810">Translation regulation</keyword>
<reference evidence="5" key="2">
    <citation type="journal article" date="2021" name="PeerJ">
        <title>Extensive microbial diversity within the chicken gut microbiome revealed by metagenomics and culture.</title>
        <authorList>
            <person name="Gilroy R."/>
            <person name="Ravi A."/>
            <person name="Getino M."/>
            <person name="Pursley I."/>
            <person name="Horton D.L."/>
            <person name="Alikhan N.F."/>
            <person name="Baker D."/>
            <person name="Gharbi K."/>
            <person name="Hall N."/>
            <person name="Watson M."/>
            <person name="Adriaenssens E.M."/>
            <person name="Foster-Nyarko E."/>
            <person name="Jarju S."/>
            <person name="Secka A."/>
            <person name="Antonio M."/>
            <person name="Oren A."/>
            <person name="Chaudhuri R.R."/>
            <person name="La Ragione R."/>
            <person name="Hildebrand F."/>
            <person name="Pallen M.J."/>
        </authorList>
    </citation>
    <scope>NUCLEOTIDE SEQUENCE</scope>
    <source>
        <strain evidence="5">14508</strain>
    </source>
</reference>
<reference evidence="5" key="1">
    <citation type="submission" date="2020-10" db="EMBL/GenBank/DDBJ databases">
        <authorList>
            <person name="Gilroy R."/>
        </authorList>
    </citation>
    <scope>NUCLEOTIDE SEQUENCE</scope>
    <source>
        <strain evidence="5">14508</strain>
    </source>
</reference>
<keyword evidence="3" id="KW-0175">Coiled coil</keyword>
<accession>A0A9D1G9E9</accession>
<dbReference type="Pfam" id="PF16321">
    <property type="entry name" value="Ribosom_S30AE_C"/>
    <property type="match status" value="1"/>
</dbReference>
<dbReference type="InterPro" id="IPR034694">
    <property type="entry name" value="HPF_long/plastid"/>
</dbReference>
<dbReference type="PANTHER" id="PTHR33231">
    <property type="entry name" value="30S RIBOSOMAL PROTEIN"/>
    <property type="match status" value="1"/>
</dbReference>
<comment type="function">
    <text evidence="2">Required for dimerization of active 70S ribosomes into 100S ribosomes in stationary phase; 100S ribosomes are translationally inactive and sometimes present during exponential growth.</text>
</comment>
<dbReference type="InterPro" id="IPR050574">
    <property type="entry name" value="HPF/YfiA_ribosome-assoc"/>
</dbReference>
<keyword evidence="2" id="KW-0963">Cytoplasm</keyword>
<sequence length="179" mass="20401">MKYVVVKNGVRLSKKVEDIVIAKLSRLEKMLYKSDELECRVVVKSHGSKEKVEITIPTKFLVLRSEVEADDVLDAVDIAKEKLESQIRKVKTKLDRTNSKTNLGKAFVLNEILSEDEKEEDVFVRTKTIRPTPMTLDDAIMSMDALGHSFFIYLDQEDQSVSVVYKRNDGGYGVIEIED</sequence>
<dbReference type="InterPro" id="IPR003489">
    <property type="entry name" value="RHF/RaiA"/>
</dbReference>
<feature type="domain" description="Sigma 54 modulation/S30EA ribosomal protein C-terminal" evidence="4">
    <location>
        <begin position="119"/>
        <end position="174"/>
    </location>
</feature>